<proteinExistence type="predicted"/>
<feature type="chain" id="PRO_5036697389" evidence="1">
    <location>
        <begin position="25"/>
        <end position="225"/>
    </location>
</feature>
<protein>
    <submittedName>
        <fullName evidence="2">Uncharacterized protein</fullName>
    </submittedName>
</protein>
<dbReference type="AlphaFoldDB" id="A0A927IFC0"/>
<keyword evidence="3" id="KW-1185">Reference proteome</keyword>
<reference evidence="2" key="1">
    <citation type="submission" date="2020-09" db="EMBL/GenBank/DDBJ databases">
        <title>Pelagicoccus enzymogenes sp. nov. with an EPS production, isolated from marine sediment.</title>
        <authorList>
            <person name="Feng X."/>
        </authorList>
    </citation>
    <scope>NUCLEOTIDE SEQUENCE</scope>
    <source>
        <strain evidence="2">NFK12</strain>
    </source>
</reference>
<feature type="signal peptide" evidence="1">
    <location>
        <begin position="1"/>
        <end position="24"/>
    </location>
</feature>
<dbReference type="EMBL" id="JACYFG010000002">
    <property type="protein sequence ID" value="MBD5777946.1"/>
    <property type="molecule type" value="Genomic_DNA"/>
</dbReference>
<evidence type="ECO:0000313" key="3">
    <source>
        <dbReference type="Proteomes" id="UP000622317"/>
    </source>
</evidence>
<dbReference type="Pfam" id="PF20125">
    <property type="entry name" value="DUF6515"/>
    <property type="match status" value="2"/>
</dbReference>
<gene>
    <name evidence="2" type="ORF">IEN85_00370</name>
</gene>
<name>A0A927IFC0_9BACT</name>
<comment type="caution">
    <text evidence="2">The sequence shown here is derived from an EMBL/GenBank/DDBJ whole genome shotgun (WGS) entry which is preliminary data.</text>
</comment>
<organism evidence="2 3">
    <name type="scientific">Pelagicoccus enzymogenes</name>
    <dbReference type="NCBI Taxonomy" id="2773457"/>
    <lineage>
        <taxon>Bacteria</taxon>
        <taxon>Pseudomonadati</taxon>
        <taxon>Verrucomicrobiota</taxon>
        <taxon>Opitutia</taxon>
        <taxon>Puniceicoccales</taxon>
        <taxon>Pelagicoccaceae</taxon>
        <taxon>Pelagicoccus</taxon>
    </lineage>
</organism>
<dbReference type="InterPro" id="IPR045398">
    <property type="entry name" value="DUF6515"/>
</dbReference>
<dbReference type="Proteomes" id="UP000622317">
    <property type="component" value="Unassembled WGS sequence"/>
</dbReference>
<dbReference type="RefSeq" id="WP_191615077.1">
    <property type="nucleotide sequence ID" value="NZ_JACYFG010000002.1"/>
</dbReference>
<evidence type="ECO:0000256" key="1">
    <source>
        <dbReference type="SAM" id="SignalP"/>
    </source>
</evidence>
<keyword evidence="1" id="KW-0732">Signal</keyword>
<accession>A0A927IFC0</accession>
<evidence type="ECO:0000313" key="2">
    <source>
        <dbReference type="EMBL" id="MBD5777946.1"/>
    </source>
</evidence>
<sequence length="225" mass="25757">MNTKLTRHLCFAALLASFAFSPIALPEAKAETRISIGANIGFRLPKGAVNVSVGDHRYHYHEGRYYRKTPRGYVTVRAPRGAAIKRLPHGYTRVIIGGRTYFRHENVYYVRSSNRYIVVDEPKVVVVETEAESSEVVAVEKQNAPYTVWIDGERELVMKNGQFFRNSPQGLVWVALPVGAIAKELPSDFTSIWYQEIEYYEKDGVHFQKTPDGYRIILPPWETKY</sequence>